<protein>
    <recommendedName>
        <fullName evidence="2">F-box domain-containing protein</fullName>
    </recommendedName>
</protein>
<dbReference type="InterPro" id="IPR001810">
    <property type="entry name" value="F-box_dom"/>
</dbReference>
<keyword evidence="4" id="KW-1185">Reference proteome</keyword>
<dbReference type="InterPro" id="IPR036047">
    <property type="entry name" value="F-box-like_dom_sf"/>
</dbReference>
<dbReference type="Gene3D" id="3.80.10.10">
    <property type="entry name" value="Ribonuclease Inhibitor"/>
    <property type="match status" value="1"/>
</dbReference>
<dbReference type="InterPro" id="IPR032675">
    <property type="entry name" value="LRR_dom_sf"/>
</dbReference>
<feature type="compositionally biased region" description="Basic and acidic residues" evidence="1">
    <location>
        <begin position="30"/>
        <end position="42"/>
    </location>
</feature>
<reference evidence="3 4" key="1">
    <citation type="submission" date="2024-08" db="EMBL/GenBank/DDBJ databases">
        <title>Insights into the chromosomal genome structure of Flemingia macrophylla.</title>
        <authorList>
            <person name="Ding Y."/>
            <person name="Zhao Y."/>
            <person name="Bi W."/>
            <person name="Wu M."/>
            <person name="Zhao G."/>
            <person name="Gong Y."/>
            <person name="Li W."/>
            <person name="Zhang P."/>
        </authorList>
    </citation>
    <scope>NUCLEOTIDE SEQUENCE [LARGE SCALE GENOMIC DNA]</scope>
    <source>
        <strain evidence="3">DYQJB</strain>
        <tissue evidence="3">Leaf</tissue>
    </source>
</reference>
<dbReference type="Gene3D" id="1.20.1280.50">
    <property type="match status" value="1"/>
</dbReference>
<accession>A0ABD1M990</accession>
<evidence type="ECO:0000259" key="2">
    <source>
        <dbReference type="PROSITE" id="PS50181"/>
    </source>
</evidence>
<dbReference type="Pfam" id="PF23622">
    <property type="entry name" value="LRR_At1g61320_AtMIF1"/>
    <property type="match status" value="1"/>
</dbReference>
<dbReference type="EMBL" id="JBGMDY010000006">
    <property type="protein sequence ID" value="KAL2332302.1"/>
    <property type="molecule type" value="Genomic_DNA"/>
</dbReference>
<dbReference type="PANTHER" id="PTHR34145:SF28">
    <property type="entry name" value="F-BOX DOMAIN-CONTAINING PROTEIN"/>
    <property type="match status" value="1"/>
</dbReference>
<sequence>MVFSGGPQHMISPSSKRKRGIEDNFNCGRRVKENQDNKKDSDQMDLSLESVDRISQLPDHVVHRILSHLRNVNDAVRTSILSKRWRALWYSFSILIFDERKFAARNGDEDNKEMAFRDYVSNSLFDRLRKKIYMQKFVLHMTSYDLVDDTPFLDFWLNIVIDRNIKELDLHVGISNGIRYTLPSVVFSSETLTGIRLSGCKLETCDAIMLPHLQKICLCKLHLVESVIQNLISSCRSIQDLRIIKCSGLKNLHVSNLNQLTRAEIHHCTQLKKVKISAPSLDTFWYCGKRTTPCKVSLEGCTSLKRLTLGHPQVMRDFCENQISNFPLLEKLDLCMSNDKIKYIIFTNHHLQKFSLKGCKKLRFVQVCAPNLVSFECKGETMPLVDIRPFCLTDAKLSFVPKPKVVGFGDKMWITMKSFIGKFESEGFKLVLYSSKNIIIYEDLNNVKLPPVPDLGFEILKSTTCIDDILYSLLRTLLPVTLTIISSRYSEFPKSVYEMVKNKDKDPICCVYNAPRNKCWRHFLRDVNLEDLNDMKFVDIKANEDKRTSTWYNWLKFEYTTLDCQMTSLRLYWSSS</sequence>
<dbReference type="SMART" id="SM00256">
    <property type="entry name" value="FBOX"/>
    <property type="match status" value="1"/>
</dbReference>
<dbReference type="Pfam" id="PF00646">
    <property type="entry name" value="F-box"/>
    <property type="match status" value="1"/>
</dbReference>
<gene>
    <name evidence="3" type="ORF">Fmac_019883</name>
</gene>
<dbReference type="Proteomes" id="UP001603857">
    <property type="component" value="Unassembled WGS sequence"/>
</dbReference>
<dbReference type="AlphaFoldDB" id="A0ABD1M990"/>
<dbReference type="InterPro" id="IPR055357">
    <property type="entry name" value="LRR_At1g61320_AtMIF1"/>
</dbReference>
<feature type="region of interest" description="Disordered" evidence="1">
    <location>
        <begin position="1"/>
        <end position="44"/>
    </location>
</feature>
<proteinExistence type="predicted"/>
<dbReference type="InterPro" id="IPR053781">
    <property type="entry name" value="F-box_AtFBL13-like"/>
</dbReference>
<evidence type="ECO:0000313" key="4">
    <source>
        <dbReference type="Proteomes" id="UP001603857"/>
    </source>
</evidence>
<evidence type="ECO:0000256" key="1">
    <source>
        <dbReference type="SAM" id="MobiDB-lite"/>
    </source>
</evidence>
<name>A0ABD1M990_9FABA</name>
<organism evidence="3 4">
    <name type="scientific">Flemingia macrophylla</name>
    <dbReference type="NCBI Taxonomy" id="520843"/>
    <lineage>
        <taxon>Eukaryota</taxon>
        <taxon>Viridiplantae</taxon>
        <taxon>Streptophyta</taxon>
        <taxon>Embryophyta</taxon>
        <taxon>Tracheophyta</taxon>
        <taxon>Spermatophyta</taxon>
        <taxon>Magnoliopsida</taxon>
        <taxon>eudicotyledons</taxon>
        <taxon>Gunneridae</taxon>
        <taxon>Pentapetalae</taxon>
        <taxon>rosids</taxon>
        <taxon>fabids</taxon>
        <taxon>Fabales</taxon>
        <taxon>Fabaceae</taxon>
        <taxon>Papilionoideae</taxon>
        <taxon>50 kb inversion clade</taxon>
        <taxon>NPAAA clade</taxon>
        <taxon>indigoferoid/millettioid clade</taxon>
        <taxon>Phaseoleae</taxon>
        <taxon>Flemingia</taxon>
    </lineage>
</organism>
<comment type="caution">
    <text evidence="3">The sequence shown here is derived from an EMBL/GenBank/DDBJ whole genome shotgun (WGS) entry which is preliminary data.</text>
</comment>
<dbReference type="PANTHER" id="PTHR34145">
    <property type="entry name" value="OS02G0105600 PROTEIN"/>
    <property type="match status" value="1"/>
</dbReference>
<dbReference type="SUPFAM" id="SSF52058">
    <property type="entry name" value="L domain-like"/>
    <property type="match status" value="1"/>
</dbReference>
<evidence type="ECO:0000313" key="3">
    <source>
        <dbReference type="EMBL" id="KAL2332302.1"/>
    </source>
</evidence>
<dbReference type="SUPFAM" id="SSF81383">
    <property type="entry name" value="F-box domain"/>
    <property type="match status" value="1"/>
</dbReference>
<dbReference type="CDD" id="cd22160">
    <property type="entry name" value="F-box_AtFBL13-like"/>
    <property type="match status" value="1"/>
</dbReference>
<dbReference type="PROSITE" id="PS50181">
    <property type="entry name" value="FBOX"/>
    <property type="match status" value="1"/>
</dbReference>
<feature type="domain" description="F-box" evidence="2">
    <location>
        <begin position="51"/>
        <end position="100"/>
    </location>
</feature>
<dbReference type="InterPro" id="IPR053772">
    <property type="entry name" value="At1g61320/At1g61330-like"/>
</dbReference>